<feature type="chain" id="PRO_5002734810" description="Alpha-amylase" evidence="7">
    <location>
        <begin position="21"/>
        <end position="838"/>
    </location>
</feature>
<comment type="catalytic activity">
    <reaction evidence="6">
        <text>Endohydrolysis of (1-&gt;4)-alpha-D-glucosidic linkages in polysaccharides containing three or more (1-&gt;4)-alpha-linked D-glucose units.</text>
        <dbReference type="EC" id="3.2.1.1"/>
    </reaction>
</comment>
<dbReference type="KEGG" id="pmo:Pmob_1428"/>
<dbReference type="SMART" id="SM00642">
    <property type="entry name" value="Aamy"/>
    <property type="match status" value="1"/>
</dbReference>
<dbReference type="SUPFAM" id="SSF51445">
    <property type="entry name" value="(Trans)glycosidases"/>
    <property type="match status" value="1"/>
</dbReference>
<dbReference type="InterPro" id="IPR017853">
    <property type="entry name" value="GH"/>
</dbReference>
<dbReference type="eggNOG" id="COG4945">
    <property type="taxonomic scope" value="Bacteria"/>
</dbReference>
<evidence type="ECO:0000256" key="6">
    <source>
        <dbReference type="RuleBase" id="RU361134"/>
    </source>
</evidence>
<keyword evidence="6" id="KW-0119">Carbohydrate metabolism</keyword>
<dbReference type="EC" id="3.2.1.1" evidence="6"/>
<dbReference type="Pfam" id="PF00128">
    <property type="entry name" value="Alpha-amylase"/>
    <property type="match status" value="1"/>
</dbReference>
<dbReference type="Proteomes" id="UP000000789">
    <property type="component" value="Chromosome"/>
</dbReference>
<accession>A9BI16</accession>
<organism evidence="9 10">
    <name type="scientific">Petrotoga mobilis (strain DSM 10674 / SJ95)</name>
    <dbReference type="NCBI Taxonomy" id="403833"/>
    <lineage>
        <taxon>Bacteria</taxon>
        <taxon>Thermotogati</taxon>
        <taxon>Thermotogota</taxon>
        <taxon>Thermotogae</taxon>
        <taxon>Petrotogales</taxon>
        <taxon>Petrotogaceae</taxon>
        <taxon>Petrotoga</taxon>
    </lineage>
</organism>
<dbReference type="CAZy" id="GH13">
    <property type="family name" value="Glycoside Hydrolase Family 13"/>
</dbReference>
<evidence type="ECO:0000313" key="9">
    <source>
        <dbReference type="EMBL" id="ABX32131.1"/>
    </source>
</evidence>
<dbReference type="PANTHER" id="PTHR10357">
    <property type="entry name" value="ALPHA-AMYLASE FAMILY MEMBER"/>
    <property type="match status" value="1"/>
</dbReference>
<dbReference type="PRINTS" id="PR00110">
    <property type="entry name" value="ALPHAAMYLASE"/>
</dbReference>
<evidence type="ECO:0000256" key="3">
    <source>
        <dbReference type="ARBA" id="ARBA00022723"/>
    </source>
</evidence>
<dbReference type="GO" id="GO:0046872">
    <property type="term" value="F:metal ion binding"/>
    <property type="evidence" value="ECO:0007669"/>
    <property type="project" value="UniProtKB-KW"/>
</dbReference>
<feature type="domain" description="Glycosyl hydrolase family 13 catalytic" evidence="8">
    <location>
        <begin position="34"/>
        <end position="432"/>
    </location>
</feature>
<dbReference type="HOGENOM" id="CLU_010079_0_0_0"/>
<name>A9BI16_PETMO</name>
<dbReference type="eggNOG" id="COG0366">
    <property type="taxonomic scope" value="Bacteria"/>
</dbReference>
<comment type="cofactor">
    <cofactor evidence="1">
        <name>Ca(2+)</name>
        <dbReference type="ChEBI" id="CHEBI:29108"/>
    </cofactor>
</comment>
<dbReference type="GO" id="GO:0005975">
    <property type="term" value="P:carbohydrate metabolic process"/>
    <property type="evidence" value="ECO:0007669"/>
    <property type="project" value="InterPro"/>
</dbReference>
<dbReference type="Pfam" id="PF09985">
    <property type="entry name" value="Glucodextran_C"/>
    <property type="match status" value="1"/>
</dbReference>
<keyword evidence="3" id="KW-0479">Metal-binding</keyword>
<sequence length="838" mass="95725">MKRYLGLVTLFLFLASFVFSGTPSPNWEDQIIYFVMIDRFANGDTSNDVLTDSGIESGIVNSKYNGGDIQGLIDQLDYIKELGATAIWVTPPVANQWWDGSVNYGGYHGYWARDFKKVEEHFGDVELYKKFVEEAHKRGMYVIQDIVANHTGNFLIYKNGRYFLNNQSVPTNKPDQYPFNMNDYNDPEQRKLNVYHWPSEIKNPNQYNTEFSQLDDLNTENPLVIEALKDSYTFWIEEADIDGFRIDTAIYVPNEFWEEFLNGENGIYEIAQKVEKNDFLTYGEAWITPQPFTNVAEKSLNEYMEIGFNSMLDFPLQTDIKRVFKEGKPTSYLEYRLNQRETMYKDPSRMITFIDNHDMDRFLKGSDINSLKQALTFIFTIPGIPTIYYGTEQNFVETRAAMFEQGFASGGVDHFDTTTPTFQYIKELTELRKNIPTFRYGKVEVLFADELGPGPFIYKVKDESKSYIILMNTSSNKKHATDVDLGIDEGTILKPILVNNMINKEIVYSSPLNILLNAKAIGIFEVTNEINPVKEEDVSVEITNLEEGQTFSENFVLKGTASNAKSIQVIVDREEKEYAKINLTQKQNEPWEIPINISDFTPGQHNIFVKAYGRTPLIVDYSESYNINFEIPMVTLKIVEDSLGDDKGPNGTYSYPKDPTFNKQMDIKEVELIQIGTMLRMVVTMENVTDIWNPANGFDHVTFQIYFDDPDKKGAVELPFQNATMPNSLDWDYEVYATGWGISLFSSENSSANKYGDPITPAPTTQVNKQENKITFMIPLSTLDTSDLSGWTIYITTYDYDGIEGVLRPLSPNGGPWSFGGGNPTDPKIMDDVLIKIE</sequence>
<keyword evidence="6" id="KW-0378">Hydrolase</keyword>
<evidence type="ECO:0000256" key="4">
    <source>
        <dbReference type="ARBA" id="ARBA00022729"/>
    </source>
</evidence>
<evidence type="ECO:0000256" key="5">
    <source>
        <dbReference type="RuleBase" id="RU003615"/>
    </source>
</evidence>
<dbReference type="InterPro" id="IPR019248">
    <property type="entry name" value="Glucodextran_C"/>
</dbReference>
<dbReference type="STRING" id="403833.Pmob_1428"/>
<reference evidence="9" key="1">
    <citation type="submission" date="2007-11" db="EMBL/GenBank/DDBJ databases">
        <title>Complete sequence of Petroga mobilis SJ95.</title>
        <authorList>
            <consortium name="US DOE Joint Genome Institute"/>
            <person name="Copeland A."/>
            <person name="Lucas S."/>
            <person name="Lapidus A."/>
            <person name="Barry K."/>
            <person name="Glavina del Rio T."/>
            <person name="Dalin E."/>
            <person name="Tice H."/>
            <person name="Pitluck S."/>
            <person name="Meincke L."/>
            <person name="Brettin T."/>
            <person name="Bruce D."/>
            <person name="Detter J.C."/>
            <person name="Han C."/>
            <person name="Kuske C.R."/>
            <person name="Schmutz J."/>
            <person name="Larimer F."/>
            <person name="Land M."/>
            <person name="Hauser L."/>
            <person name="Kyrpides N."/>
            <person name="Mikhailova N."/>
            <person name="Noll K."/>
            <person name="Richardson P."/>
        </authorList>
    </citation>
    <scope>NUCLEOTIDE SEQUENCE [LARGE SCALE GENOMIC DNA]</scope>
    <source>
        <strain evidence="9">SJ95</strain>
    </source>
</reference>
<gene>
    <name evidence="9" type="ordered locus">Pmob_1428</name>
</gene>
<feature type="signal peptide" evidence="7">
    <location>
        <begin position="1"/>
        <end position="20"/>
    </location>
</feature>
<dbReference type="SUPFAM" id="SSF49344">
    <property type="entry name" value="CBD9-like"/>
    <property type="match status" value="1"/>
</dbReference>
<dbReference type="Gene3D" id="3.20.20.80">
    <property type="entry name" value="Glycosidases"/>
    <property type="match status" value="1"/>
</dbReference>
<evidence type="ECO:0000256" key="7">
    <source>
        <dbReference type="SAM" id="SignalP"/>
    </source>
</evidence>
<evidence type="ECO:0000256" key="2">
    <source>
        <dbReference type="ARBA" id="ARBA00008061"/>
    </source>
</evidence>
<dbReference type="OrthoDB" id="9805159at2"/>
<evidence type="ECO:0000259" key="8">
    <source>
        <dbReference type="SMART" id="SM00642"/>
    </source>
</evidence>
<dbReference type="RefSeq" id="WP_012209230.1">
    <property type="nucleotide sequence ID" value="NC_010003.1"/>
</dbReference>
<dbReference type="Gene3D" id="2.60.40.1190">
    <property type="match status" value="1"/>
</dbReference>
<dbReference type="GO" id="GO:0004556">
    <property type="term" value="F:alpha-amylase activity"/>
    <property type="evidence" value="ECO:0007669"/>
    <property type="project" value="UniProtKB-UniRule"/>
</dbReference>
<dbReference type="PANTHER" id="PTHR10357:SF215">
    <property type="entry name" value="ALPHA-AMYLASE 1"/>
    <property type="match status" value="1"/>
</dbReference>
<keyword evidence="10" id="KW-1185">Reference proteome</keyword>
<keyword evidence="4 7" id="KW-0732">Signal</keyword>
<protein>
    <recommendedName>
        <fullName evidence="6">Alpha-amylase</fullName>
        <ecNumber evidence="6">3.2.1.1</ecNumber>
    </recommendedName>
</protein>
<comment type="similarity">
    <text evidence="2 5">Belongs to the glycosyl hydrolase 13 family.</text>
</comment>
<dbReference type="InterPro" id="IPR006046">
    <property type="entry name" value="Alpha_amylase"/>
</dbReference>
<evidence type="ECO:0000313" key="10">
    <source>
        <dbReference type="Proteomes" id="UP000000789"/>
    </source>
</evidence>
<proteinExistence type="inferred from homology"/>
<dbReference type="AlphaFoldDB" id="A9BI16"/>
<evidence type="ECO:0000256" key="1">
    <source>
        <dbReference type="ARBA" id="ARBA00001913"/>
    </source>
</evidence>
<dbReference type="InterPro" id="IPR006047">
    <property type="entry name" value="GH13_cat_dom"/>
</dbReference>
<dbReference type="EMBL" id="CP000879">
    <property type="protein sequence ID" value="ABX32131.1"/>
    <property type="molecule type" value="Genomic_DNA"/>
</dbReference>
<keyword evidence="6" id="KW-0326">Glycosidase</keyword>